<name>A0A1H6B6I3_9RHOB</name>
<dbReference type="SMART" id="SM00054">
    <property type="entry name" value="EFh"/>
    <property type="match status" value="3"/>
</dbReference>
<gene>
    <name evidence="4" type="ORF">SAMN04488045_3374</name>
</gene>
<dbReference type="Proteomes" id="UP000236752">
    <property type="component" value="Unassembled WGS sequence"/>
</dbReference>
<dbReference type="GO" id="GO:0005509">
    <property type="term" value="F:calcium ion binding"/>
    <property type="evidence" value="ECO:0007669"/>
    <property type="project" value="InterPro"/>
</dbReference>
<evidence type="ECO:0000259" key="3">
    <source>
        <dbReference type="PROSITE" id="PS50222"/>
    </source>
</evidence>
<keyword evidence="2" id="KW-0732">Signal</keyword>
<accession>A0A1H6B6I3</accession>
<protein>
    <submittedName>
        <fullName evidence="4">EF hand</fullName>
    </submittedName>
</protein>
<evidence type="ECO:0000256" key="1">
    <source>
        <dbReference type="SAM" id="MobiDB-lite"/>
    </source>
</evidence>
<organism evidence="4 5">
    <name type="scientific">Thalassococcus halodurans</name>
    <dbReference type="NCBI Taxonomy" id="373675"/>
    <lineage>
        <taxon>Bacteria</taxon>
        <taxon>Pseudomonadati</taxon>
        <taxon>Pseudomonadota</taxon>
        <taxon>Alphaproteobacteria</taxon>
        <taxon>Rhodobacterales</taxon>
        <taxon>Roseobacteraceae</taxon>
        <taxon>Thalassococcus</taxon>
    </lineage>
</organism>
<evidence type="ECO:0000256" key="2">
    <source>
        <dbReference type="SAM" id="SignalP"/>
    </source>
</evidence>
<dbReference type="EMBL" id="FNUZ01000006">
    <property type="protein sequence ID" value="SEG56463.1"/>
    <property type="molecule type" value="Genomic_DNA"/>
</dbReference>
<proteinExistence type="predicted"/>
<evidence type="ECO:0000313" key="5">
    <source>
        <dbReference type="Proteomes" id="UP000236752"/>
    </source>
</evidence>
<feature type="region of interest" description="Disordered" evidence="1">
    <location>
        <begin position="181"/>
        <end position="203"/>
    </location>
</feature>
<dbReference type="Gene3D" id="1.10.238.10">
    <property type="entry name" value="EF-hand"/>
    <property type="match status" value="1"/>
</dbReference>
<dbReference type="InterPro" id="IPR011992">
    <property type="entry name" value="EF-hand-dom_pair"/>
</dbReference>
<feature type="signal peptide" evidence="2">
    <location>
        <begin position="1"/>
        <end position="23"/>
    </location>
</feature>
<dbReference type="InterPro" id="IPR018247">
    <property type="entry name" value="EF_Hand_1_Ca_BS"/>
</dbReference>
<dbReference type="PROSITE" id="PS00018">
    <property type="entry name" value="EF_HAND_1"/>
    <property type="match status" value="2"/>
</dbReference>
<dbReference type="Pfam" id="PF13202">
    <property type="entry name" value="EF-hand_5"/>
    <property type="match status" value="3"/>
</dbReference>
<evidence type="ECO:0000313" key="4">
    <source>
        <dbReference type="EMBL" id="SEG56463.1"/>
    </source>
</evidence>
<sequence>MKRNTLLAAMTLAATALGGAAFADANHGRGGQFGAQSGPGMMQNGGPGMMGNMGGMMDMMKRMHGNMMGAGMMGAGMGSGMMSPGMAGGMMQMFDTDGDGTTTPEEMRTQLEAKLSEFDSDGDGSLSITEFEALHSAMIREMMVDRFQHLDADGDGAVTPEEMAAPADRMERMQMIRSNMADDAPVRPGNGQGMGDGTMMQDN</sequence>
<dbReference type="RefSeq" id="WP_228069711.1">
    <property type="nucleotide sequence ID" value="NZ_FNUZ01000006.1"/>
</dbReference>
<dbReference type="PROSITE" id="PS50222">
    <property type="entry name" value="EF_HAND_2"/>
    <property type="match status" value="1"/>
</dbReference>
<keyword evidence="5" id="KW-1185">Reference proteome</keyword>
<dbReference type="SUPFAM" id="SSF47473">
    <property type="entry name" value="EF-hand"/>
    <property type="match status" value="1"/>
</dbReference>
<dbReference type="AlphaFoldDB" id="A0A1H6B6I3"/>
<dbReference type="InterPro" id="IPR002048">
    <property type="entry name" value="EF_hand_dom"/>
</dbReference>
<feature type="chain" id="PRO_5009293400" evidence="2">
    <location>
        <begin position="24"/>
        <end position="203"/>
    </location>
</feature>
<feature type="domain" description="EF-hand" evidence="3">
    <location>
        <begin position="106"/>
        <end position="141"/>
    </location>
</feature>
<reference evidence="4 5" key="1">
    <citation type="submission" date="2016-10" db="EMBL/GenBank/DDBJ databases">
        <authorList>
            <person name="de Groot N.N."/>
        </authorList>
    </citation>
    <scope>NUCLEOTIDE SEQUENCE [LARGE SCALE GENOMIC DNA]</scope>
    <source>
        <strain evidence="4 5">DSM 26915</strain>
    </source>
</reference>